<accession>A0A0D2QME6</accession>
<evidence type="ECO:0000256" key="1">
    <source>
        <dbReference type="SAM" id="MobiDB-lite"/>
    </source>
</evidence>
<dbReference type="EMBL" id="CM001746">
    <property type="protein sequence ID" value="KJB40438.1"/>
    <property type="molecule type" value="Genomic_DNA"/>
</dbReference>
<feature type="compositionally biased region" description="Basic and acidic residues" evidence="1">
    <location>
        <begin position="108"/>
        <end position="117"/>
    </location>
</feature>
<keyword evidence="3" id="KW-1185">Reference proteome</keyword>
<proteinExistence type="predicted"/>
<dbReference type="OrthoDB" id="966175at2759"/>
<evidence type="ECO:0000313" key="2">
    <source>
        <dbReference type="EMBL" id="KJB40438.1"/>
    </source>
</evidence>
<feature type="compositionally biased region" description="Basic and acidic residues" evidence="1">
    <location>
        <begin position="27"/>
        <end position="48"/>
    </location>
</feature>
<feature type="region of interest" description="Disordered" evidence="1">
    <location>
        <begin position="437"/>
        <end position="459"/>
    </location>
</feature>
<organism evidence="2 3">
    <name type="scientific">Gossypium raimondii</name>
    <name type="common">Peruvian cotton</name>
    <name type="synonym">Gossypium klotzschianum subsp. raimondii</name>
    <dbReference type="NCBI Taxonomy" id="29730"/>
    <lineage>
        <taxon>Eukaryota</taxon>
        <taxon>Viridiplantae</taxon>
        <taxon>Streptophyta</taxon>
        <taxon>Embryophyta</taxon>
        <taxon>Tracheophyta</taxon>
        <taxon>Spermatophyta</taxon>
        <taxon>Magnoliopsida</taxon>
        <taxon>eudicotyledons</taxon>
        <taxon>Gunneridae</taxon>
        <taxon>Pentapetalae</taxon>
        <taxon>rosids</taxon>
        <taxon>malvids</taxon>
        <taxon>Malvales</taxon>
        <taxon>Malvaceae</taxon>
        <taxon>Malvoideae</taxon>
        <taxon>Gossypium</taxon>
    </lineage>
</organism>
<dbReference type="Proteomes" id="UP000032304">
    <property type="component" value="Chromosome 7"/>
</dbReference>
<feature type="region of interest" description="Disordered" evidence="1">
    <location>
        <begin position="297"/>
        <end position="339"/>
    </location>
</feature>
<dbReference type="KEGG" id="gra:105802300"/>
<feature type="compositionally biased region" description="Polar residues" evidence="1">
    <location>
        <begin position="445"/>
        <end position="459"/>
    </location>
</feature>
<feature type="region of interest" description="Disordered" evidence="1">
    <location>
        <begin position="144"/>
        <end position="164"/>
    </location>
</feature>
<feature type="region of interest" description="Disordered" evidence="1">
    <location>
        <begin position="69"/>
        <end position="117"/>
    </location>
</feature>
<feature type="region of interest" description="Disordered" evidence="1">
    <location>
        <begin position="1"/>
        <end position="53"/>
    </location>
</feature>
<name>A0A0D2QME6_GOSRA</name>
<gene>
    <name evidence="2" type="ORF">B456_007G063400</name>
</gene>
<feature type="compositionally biased region" description="Basic and acidic residues" evidence="1">
    <location>
        <begin position="91"/>
        <end position="100"/>
    </location>
</feature>
<dbReference type="AlphaFoldDB" id="A0A0D2QME6"/>
<sequence>MGCCAAKPKVLKGQEAEEPIPIPSSKWGKESVPEPTEPENKVEPDLNHHGNTRRSLSNLFKEEEMGMLAKNDNNAESEPTKCAPMESVTEESSKPAKQESAEPVYIEPNKKSPTDAEKLNVGSVILGEEPKEPVKPIQQTYEPDSMQAAHGNIEPEQSVEAKPVPDMAAKKLKEDNVNMRQEREEPAKADPVRVPPVKIIEVKSTSEEATVTEKLNEGDIIIEQEMEEPAKPMERNKKPDIVVDTPRKNELVRSFEIKSAPGVVLYTGKLKDGLIMNQEFEDPAKLLKQIFNPVRMSAPPGNIESVQRIKAYPTPEGENDTQVSPKPIDNKPDPVFVMPGVTEPRRSIEAKLAPTVEIKIEELKEEDEEPAKPNPGLESVQSIEAKPKTPDGSIDTAKQKLANVIMNRKIKEPAKPLQITESPESLILAPAGNVEPVESIEAKSESQPTTDTDVISLKQ</sequence>
<feature type="region of interest" description="Disordered" evidence="1">
    <location>
        <begin position="361"/>
        <end position="396"/>
    </location>
</feature>
<dbReference type="OMA" id="HGNIEPE"/>
<dbReference type="Gramene" id="KJB40438">
    <property type="protein sequence ID" value="KJB40438"/>
    <property type="gene ID" value="B456_007G063400"/>
</dbReference>
<reference evidence="2 3" key="1">
    <citation type="journal article" date="2012" name="Nature">
        <title>Repeated polyploidization of Gossypium genomes and the evolution of spinnable cotton fibres.</title>
        <authorList>
            <person name="Paterson A.H."/>
            <person name="Wendel J.F."/>
            <person name="Gundlach H."/>
            <person name="Guo H."/>
            <person name="Jenkins J."/>
            <person name="Jin D."/>
            <person name="Llewellyn D."/>
            <person name="Showmaker K.C."/>
            <person name="Shu S."/>
            <person name="Udall J."/>
            <person name="Yoo M.J."/>
            <person name="Byers R."/>
            <person name="Chen W."/>
            <person name="Doron-Faigenboim A."/>
            <person name="Duke M.V."/>
            <person name="Gong L."/>
            <person name="Grimwood J."/>
            <person name="Grover C."/>
            <person name="Grupp K."/>
            <person name="Hu G."/>
            <person name="Lee T.H."/>
            <person name="Li J."/>
            <person name="Lin L."/>
            <person name="Liu T."/>
            <person name="Marler B.S."/>
            <person name="Page J.T."/>
            <person name="Roberts A.W."/>
            <person name="Romanel E."/>
            <person name="Sanders W.S."/>
            <person name="Szadkowski E."/>
            <person name="Tan X."/>
            <person name="Tang H."/>
            <person name="Xu C."/>
            <person name="Wang J."/>
            <person name="Wang Z."/>
            <person name="Zhang D."/>
            <person name="Zhang L."/>
            <person name="Ashrafi H."/>
            <person name="Bedon F."/>
            <person name="Bowers J.E."/>
            <person name="Brubaker C.L."/>
            <person name="Chee P.W."/>
            <person name="Das S."/>
            <person name="Gingle A.R."/>
            <person name="Haigler C.H."/>
            <person name="Harker D."/>
            <person name="Hoffmann L.V."/>
            <person name="Hovav R."/>
            <person name="Jones D.C."/>
            <person name="Lemke C."/>
            <person name="Mansoor S."/>
            <person name="ur Rahman M."/>
            <person name="Rainville L.N."/>
            <person name="Rambani A."/>
            <person name="Reddy U.K."/>
            <person name="Rong J.K."/>
            <person name="Saranga Y."/>
            <person name="Scheffler B.E."/>
            <person name="Scheffler J.A."/>
            <person name="Stelly D.M."/>
            <person name="Triplett B.A."/>
            <person name="Van Deynze A."/>
            <person name="Vaslin M.F."/>
            <person name="Waghmare V.N."/>
            <person name="Walford S.A."/>
            <person name="Wright R.J."/>
            <person name="Zaki E.A."/>
            <person name="Zhang T."/>
            <person name="Dennis E.S."/>
            <person name="Mayer K.F."/>
            <person name="Peterson D.G."/>
            <person name="Rokhsar D.S."/>
            <person name="Wang X."/>
            <person name="Schmutz J."/>
        </authorList>
    </citation>
    <scope>NUCLEOTIDE SEQUENCE [LARGE SCALE GENOMIC DNA]</scope>
</reference>
<evidence type="ECO:0000313" key="3">
    <source>
        <dbReference type="Proteomes" id="UP000032304"/>
    </source>
</evidence>
<protein>
    <submittedName>
        <fullName evidence="2">Uncharacterized protein</fullName>
    </submittedName>
</protein>